<reference evidence="3" key="1">
    <citation type="submission" date="2022-12" db="EMBL/GenBank/DDBJ databases">
        <title>Draft genome assemblies for two species of Escallonia (Escalloniales).</title>
        <authorList>
            <person name="Chanderbali A."/>
            <person name="Dervinis C."/>
            <person name="Anghel I."/>
            <person name="Soltis D."/>
            <person name="Soltis P."/>
            <person name="Zapata F."/>
        </authorList>
    </citation>
    <scope>NUCLEOTIDE SEQUENCE</scope>
    <source>
        <strain evidence="3">UCBG64.0493</strain>
        <tissue evidence="3">Leaf</tissue>
    </source>
</reference>
<dbReference type="InterPro" id="IPR013126">
    <property type="entry name" value="Hsp_70_fam"/>
</dbReference>
<keyword evidence="1" id="KW-0547">Nucleotide-binding</keyword>
<name>A0AA89ANJ2_9ASTE</name>
<sequence>MEGDKPVIITNAEVQRTTLFVVAWTNNGDGLVGQIAKRQAVVNAENTFFSVKRFISKKLSKVDEESKQLNNRKTRWWKLSQKLTTIKQSKE</sequence>
<evidence type="ECO:0000313" key="4">
    <source>
        <dbReference type="Proteomes" id="UP001188597"/>
    </source>
</evidence>
<dbReference type="GO" id="GO:0140662">
    <property type="term" value="F:ATP-dependent protein folding chaperone"/>
    <property type="evidence" value="ECO:0007669"/>
    <property type="project" value="InterPro"/>
</dbReference>
<keyword evidence="4" id="KW-1185">Reference proteome</keyword>
<dbReference type="EMBL" id="JAVXUP010001758">
    <property type="protein sequence ID" value="KAK3008383.1"/>
    <property type="molecule type" value="Genomic_DNA"/>
</dbReference>
<dbReference type="GO" id="GO:0005524">
    <property type="term" value="F:ATP binding"/>
    <property type="evidence" value="ECO:0007669"/>
    <property type="project" value="UniProtKB-KW"/>
</dbReference>
<evidence type="ECO:0000256" key="1">
    <source>
        <dbReference type="ARBA" id="ARBA00022741"/>
    </source>
</evidence>
<organism evidence="3 4">
    <name type="scientific">Escallonia herrerae</name>
    <dbReference type="NCBI Taxonomy" id="1293975"/>
    <lineage>
        <taxon>Eukaryota</taxon>
        <taxon>Viridiplantae</taxon>
        <taxon>Streptophyta</taxon>
        <taxon>Embryophyta</taxon>
        <taxon>Tracheophyta</taxon>
        <taxon>Spermatophyta</taxon>
        <taxon>Magnoliopsida</taxon>
        <taxon>eudicotyledons</taxon>
        <taxon>Gunneridae</taxon>
        <taxon>Pentapetalae</taxon>
        <taxon>asterids</taxon>
        <taxon>campanulids</taxon>
        <taxon>Escalloniales</taxon>
        <taxon>Escalloniaceae</taxon>
        <taxon>Escallonia</taxon>
    </lineage>
</organism>
<comment type="caution">
    <text evidence="3">The sequence shown here is derived from an EMBL/GenBank/DDBJ whole genome shotgun (WGS) entry which is preliminary data.</text>
</comment>
<keyword evidence="2" id="KW-0067">ATP-binding</keyword>
<evidence type="ECO:0000313" key="3">
    <source>
        <dbReference type="EMBL" id="KAK3008383.1"/>
    </source>
</evidence>
<dbReference type="InterPro" id="IPR043129">
    <property type="entry name" value="ATPase_NBD"/>
</dbReference>
<dbReference type="SUPFAM" id="SSF53067">
    <property type="entry name" value="Actin-like ATPase domain"/>
    <property type="match status" value="1"/>
</dbReference>
<proteinExistence type="predicted"/>
<protein>
    <submittedName>
        <fullName evidence="3">Uncharacterized protein</fullName>
    </submittedName>
</protein>
<gene>
    <name evidence="3" type="ORF">RJ639_014091</name>
</gene>
<evidence type="ECO:0000256" key="2">
    <source>
        <dbReference type="ARBA" id="ARBA00022840"/>
    </source>
</evidence>
<dbReference type="Pfam" id="PF00012">
    <property type="entry name" value="HSP70"/>
    <property type="match status" value="1"/>
</dbReference>
<dbReference type="AlphaFoldDB" id="A0AA89ANJ2"/>
<dbReference type="Proteomes" id="UP001188597">
    <property type="component" value="Unassembled WGS sequence"/>
</dbReference>
<dbReference type="Gene3D" id="3.30.420.40">
    <property type="match status" value="1"/>
</dbReference>
<accession>A0AA89ANJ2</accession>